<dbReference type="Proteomes" id="UP000653305">
    <property type="component" value="Unassembled WGS sequence"/>
</dbReference>
<feature type="chain" id="PRO_5032822759" description="Secreted protein" evidence="1">
    <location>
        <begin position="26"/>
        <end position="67"/>
    </location>
</feature>
<protein>
    <recommendedName>
        <fullName evidence="4">Secreted protein</fullName>
    </recommendedName>
</protein>
<keyword evidence="3" id="KW-1185">Reference proteome</keyword>
<keyword evidence="1" id="KW-0732">Signal</keyword>
<comment type="caution">
    <text evidence="2">The sequence shown here is derived from an EMBL/GenBank/DDBJ whole genome shotgun (WGS) entry which is preliminary data.</text>
</comment>
<dbReference type="EMBL" id="BMAC01000034">
    <property type="protein sequence ID" value="GFP81731.1"/>
    <property type="molecule type" value="Genomic_DNA"/>
</dbReference>
<name>A0A830BI67_9LAMI</name>
<accession>A0A830BI67</accession>
<sequence>MGFRSGLIGLCSSLLLVARFLGVLSDSGCGMRFRTMEMVAWMKFLFWNPRVPAFSGDVGSDLTLVQN</sequence>
<evidence type="ECO:0008006" key="4">
    <source>
        <dbReference type="Google" id="ProtNLM"/>
    </source>
</evidence>
<evidence type="ECO:0000256" key="1">
    <source>
        <dbReference type="SAM" id="SignalP"/>
    </source>
</evidence>
<dbReference type="AlphaFoldDB" id="A0A830BI67"/>
<evidence type="ECO:0000313" key="3">
    <source>
        <dbReference type="Proteomes" id="UP000653305"/>
    </source>
</evidence>
<proteinExistence type="predicted"/>
<reference evidence="2" key="1">
    <citation type="submission" date="2020-07" db="EMBL/GenBank/DDBJ databases">
        <title>Ethylene signaling mediates host invasion by parasitic plants.</title>
        <authorList>
            <person name="Yoshida S."/>
        </authorList>
    </citation>
    <scope>NUCLEOTIDE SEQUENCE</scope>
    <source>
        <strain evidence="2">Okayama</strain>
    </source>
</reference>
<gene>
    <name evidence="2" type="ORF">PHJA_000316400</name>
</gene>
<evidence type="ECO:0000313" key="2">
    <source>
        <dbReference type="EMBL" id="GFP81731.1"/>
    </source>
</evidence>
<organism evidence="2 3">
    <name type="scientific">Phtheirospermum japonicum</name>
    <dbReference type="NCBI Taxonomy" id="374723"/>
    <lineage>
        <taxon>Eukaryota</taxon>
        <taxon>Viridiplantae</taxon>
        <taxon>Streptophyta</taxon>
        <taxon>Embryophyta</taxon>
        <taxon>Tracheophyta</taxon>
        <taxon>Spermatophyta</taxon>
        <taxon>Magnoliopsida</taxon>
        <taxon>eudicotyledons</taxon>
        <taxon>Gunneridae</taxon>
        <taxon>Pentapetalae</taxon>
        <taxon>asterids</taxon>
        <taxon>lamiids</taxon>
        <taxon>Lamiales</taxon>
        <taxon>Orobanchaceae</taxon>
        <taxon>Orobanchaceae incertae sedis</taxon>
        <taxon>Phtheirospermum</taxon>
    </lineage>
</organism>
<feature type="signal peptide" evidence="1">
    <location>
        <begin position="1"/>
        <end position="25"/>
    </location>
</feature>